<evidence type="ECO:0000313" key="4">
    <source>
        <dbReference type="Proteomes" id="UP000694844"/>
    </source>
</evidence>
<dbReference type="InterPro" id="IPR002889">
    <property type="entry name" value="WSC_carb-bd"/>
</dbReference>
<dbReference type="PROSITE" id="PS51212">
    <property type="entry name" value="WSC"/>
    <property type="match status" value="1"/>
</dbReference>
<dbReference type="AlphaFoldDB" id="A0A8B8DCD0"/>
<evidence type="ECO:0000256" key="1">
    <source>
        <dbReference type="SAM" id="Phobius"/>
    </source>
</evidence>
<dbReference type="SUPFAM" id="SSF56436">
    <property type="entry name" value="C-type lectin-like"/>
    <property type="match status" value="1"/>
</dbReference>
<dbReference type="RefSeq" id="XP_022324606.1">
    <property type="nucleotide sequence ID" value="XM_022468898.1"/>
</dbReference>
<name>A0A8B8DCD0_CRAVI</name>
<dbReference type="GeneID" id="111125285"/>
<proteinExistence type="predicted"/>
<dbReference type="Proteomes" id="UP000694844">
    <property type="component" value="Chromosome 1"/>
</dbReference>
<keyword evidence="1" id="KW-0472">Membrane</keyword>
<sequence>MAKRRPIIWTLVSFVLVYKVSNVKCSSFYATDSRYSRFDWQSARRYCSDTFNGSLLSIDTPKAILDYVTTSSGDIWTNAYFSLSPWIIYKGCFDNTKIAAPEFYHIIPNEPKAETMGSCFQSCLEVKTPYFGIQGKTCFCVTSLQHFVKNESKCNLSCDNKLAKCGGTDAISIFESRLPSKDDIHEDRQCATVTCDQGDNHVYRAHKCSNRFKALCGNGDISLAKQPFKGSKQFCNQRNSEIVSDDVDHLCRETVIDNVTQYWVDLHRYPIGPFLADISDNEVYPFTCAKYSNGSFEQESCKKEQDFLCVVDITEKNADLVCTDSNRNHVDGFTIESSRVVNVTMETICQRVQPVYMKYLTYSGVIGLAVSGGLVFLGCCIVSLICCSKKTKKPAEKQHTEMTKVQYSPVKKTNDV</sequence>
<keyword evidence="1" id="KW-1133">Transmembrane helix</keyword>
<evidence type="ECO:0000256" key="2">
    <source>
        <dbReference type="SAM" id="SignalP"/>
    </source>
</evidence>
<feature type="domain" description="WSC" evidence="3">
    <location>
        <begin position="86"/>
        <end position="177"/>
    </location>
</feature>
<reference evidence="4" key="1">
    <citation type="submission" date="2024-06" db="UniProtKB">
        <authorList>
            <consortium name="RefSeq"/>
        </authorList>
    </citation>
    <scope>NUCLEOTIDE SEQUENCE [LARGE SCALE GENOMIC DNA]</scope>
</reference>
<evidence type="ECO:0000259" key="3">
    <source>
        <dbReference type="PROSITE" id="PS51212"/>
    </source>
</evidence>
<keyword evidence="2" id="KW-0732">Signal</keyword>
<gene>
    <name evidence="5" type="primary">LOC111125285</name>
</gene>
<reference evidence="5" key="2">
    <citation type="submission" date="2025-08" db="UniProtKB">
        <authorList>
            <consortium name="RefSeq"/>
        </authorList>
    </citation>
    <scope>IDENTIFICATION</scope>
    <source>
        <tissue evidence="5">Whole sample</tissue>
    </source>
</reference>
<feature type="chain" id="PRO_5034752584" evidence="2">
    <location>
        <begin position="26"/>
        <end position="416"/>
    </location>
</feature>
<evidence type="ECO:0000313" key="5">
    <source>
        <dbReference type="RefSeq" id="XP_022324606.1"/>
    </source>
</evidence>
<feature type="signal peptide" evidence="2">
    <location>
        <begin position="1"/>
        <end position="25"/>
    </location>
</feature>
<dbReference type="OrthoDB" id="6141736at2759"/>
<dbReference type="InterPro" id="IPR016187">
    <property type="entry name" value="CTDL_fold"/>
</dbReference>
<keyword evidence="1" id="KW-0812">Transmembrane</keyword>
<dbReference type="Pfam" id="PF01822">
    <property type="entry name" value="WSC"/>
    <property type="match status" value="1"/>
</dbReference>
<dbReference type="KEGG" id="cvn:111125285"/>
<feature type="transmembrane region" description="Helical" evidence="1">
    <location>
        <begin position="359"/>
        <end position="387"/>
    </location>
</feature>
<keyword evidence="4" id="KW-1185">Reference proteome</keyword>
<organism evidence="4 5">
    <name type="scientific">Crassostrea virginica</name>
    <name type="common">Eastern oyster</name>
    <dbReference type="NCBI Taxonomy" id="6565"/>
    <lineage>
        <taxon>Eukaryota</taxon>
        <taxon>Metazoa</taxon>
        <taxon>Spiralia</taxon>
        <taxon>Lophotrochozoa</taxon>
        <taxon>Mollusca</taxon>
        <taxon>Bivalvia</taxon>
        <taxon>Autobranchia</taxon>
        <taxon>Pteriomorphia</taxon>
        <taxon>Ostreida</taxon>
        <taxon>Ostreoidea</taxon>
        <taxon>Ostreidae</taxon>
        <taxon>Crassostrea</taxon>
    </lineage>
</organism>
<accession>A0A8B8DCD0</accession>
<protein>
    <submittedName>
        <fullName evidence="5">Uncharacterized protein LOC111125285</fullName>
    </submittedName>
</protein>